<dbReference type="Proteomes" id="UP000541154">
    <property type="component" value="Unassembled WGS sequence"/>
</dbReference>
<dbReference type="InterPro" id="IPR036396">
    <property type="entry name" value="Cyt_P450_sf"/>
</dbReference>
<accession>A0A8H5ZYD7</accession>
<organism evidence="11 12">
    <name type="scientific">Petromyces alliaceus</name>
    <name type="common">Aspergillus alliaceus</name>
    <dbReference type="NCBI Taxonomy" id="209559"/>
    <lineage>
        <taxon>Eukaryota</taxon>
        <taxon>Fungi</taxon>
        <taxon>Dikarya</taxon>
        <taxon>Ascomycota</taxon>
        <taxon>Pezizomycotina</taxon>
        <taxon>Eurotiomycetes</taxon>
        <taxon>Eurotiomycetidae</taxon>
        <taxon>Eurotiales</taxon>
        <taxon>Aspergillaceae</taxon>
        <taxon>Aspergillus</taxon>
        <taxon>Aspergillus subgen. Circumdati</taxon>
    </lineage>
</organism>
<comment type="similarity">
    <text evidence="2 9">Belongs to the cytochrome P450 family.</text>
</comment>
<proteinExistence type="inferred from homology"/>
<evidence type="ECO:0000256" key="10">
    <source>
        <dbReference type="SAM" id="Phobius"/>
    </source>
</evidence>
<evidence type="ECO:0000256" key="2">
    <source>
        <dbReference type="ARBA" id="ARBA00010617"/>
    </source>
</evidence>
<dbReference type="PANTHER" id="PTHR24305:SF190">
    <property type="entry name" value="P450, PUTATIVE (EUROFUNG)-RELATED"/>
    <property type="match status" value="1"/>
</dbReference>
<keyword evidence="10" id="KW-0472">Membrane</keyword>
<keyword evidence="12" id="KW-1185">Reference proteome</keyword>
<dbReference type="InterPro" id="IPR002401">
    <property type="entry name" value="Cyt_P450_E_grp-I"/>
</dbReference>
<evidence type="ECO:0000256" key="8">
    <source>
        <dbReference type="PIRSR" id="PIRSR602401-1"/>
    </source>
</evidence>
<reference evidence="11 12" key="1">
    <citation type="submission" date="2019-04" db="EMBL/GenBank/DDBJ databases">
        <title>Aspergillus burnettii sp. nov., novel species from soil in southeast Queensland.</title>
        <authorList>
            <person name="Gilchrist C.L.M."/>
            <person name="Pitt J.I."/>
            <person name="Lange L."/>
            <person name="Lacey H.J."/>
            <person name="Vuong D."/>
            <person name="Midgley D.J."/>
            <person name="Greenfield P."/>
            <person name="Bradbury M."/>
            <person name="Lacey E."/>
            <person name="Busk P.K."/>
            <person name="Pilgaard B."/>
            <person name="Chooi Y.H."/>
            <person name="Piggott A.M."/>
        </authorList>
    </citation>
    <scope>NUCLEOTIDE SEQUENCE [LARGE SCALE GENOMIC DNA]</scope>
    <source>
        <strain evidence="11 12">FRR 5400</strain>
    </source>
</reference>
<dbReference type="InterPro" id="IPR050121">
    <property type="entry name" value="Cytochrome_P450_monoxygenase"/>
</dbReference>
<dbReference type="EMBL" id="SPNV01000262">
    <property type="protein sequence ID" value="KAF5857346.1"/>
    <property type="molecule type" value="Genomic_DNA"/>
</dbReference>
<comment type="cofactor">
    <cofactor evidence="1 8">
        <name>heme</name>
        <dbReference type="ChEBI" id="CHEBI:30413"/>
    </cofactor>
</comment>
<keyword evidence="6 8" id="KW-0408">Iron</keyword>
<comment type="caution">
    <text evidence="11">The sequence shown here is derived from an EMBL/GenBank/DDBJ whole genome shotgun (WGS) entry which is preliminary data.</text>
</comment>
<dbReference type="PROSITE" id="PS00086">
    <property type="entry name" value="CYTOCHROME_P450"/>
    <property type="match status" value="1"/>
</dbReference>
<keyword evidence="4 8" id="KW-0479">Metal-binding</keyword>
<evidence type="ECO:0000256" key="4">
    <source>
        <dbReference type="ARBA" id="ARBA00022723"/>
    </source>
</evidence>
<dbReference type="PRINTS" id="PR00385">
    <property type="entry name" value="P450"/>
</dbReference>
<dbReference type="InterPro" id="IPR001128">
    <property type="entry name" value="Cyt_P450"/>
</dbReference>
<feature type="binding site" description="axial binding residue" evidence="8">
    <location>
        <position position="453"/>
    </location>
    <ligand>
        <name>heme</name>
        <dbReference type="ChEBI" id="CHEBI:30413"/>
    </ligand>
    <ligandPart>
        <name>Fe</name>
        <dbReference type="ChEBI" id="CHEBI:18248"/>
    </ligandPart>
</feature>
<name>A0A8H5ZYD7_PETAA</name>
<dbReference type="InterPro" id="IPR017972">
    <property type="entry name" value="Cyt_P450_CS"/>
</dbReference>
<dbReference type="GO" id="GO:0005506">
    <property type="term" value="F:iron ion binding"/>
    <property type="evidence" value="ECO:0007669"/>
    <property type="project" value="InterPro"/>
</dbReference>
<evidence type="ECO:0000313" key="11">
    <source>
        <dbReference type="EMBL" id="KAF5857346.1"/>
    </source>
</evidence>
<evidence type="ECO:0000256" key="1">
    <source>
        <dbReference type="ARBA" id="ARBA00001971"/>
    </source>
</evidence>
<evidence type="ECO:0000313" key="12">
    <source>
        <dbReference type="Proteomes" id="UP000541154"/>
    </source>
</evidence>
<protein>
    <recommendedName>
        <fullName evidence="13">Cytochrome P450</fullName>
    </recommendedName>
</protein>
<sequence length="507" mass="57209">MDILSRLINQSTALEKGEGQSYAVQLLCLIVVVYIVRIGYHAYGGPTGRIPGPWLARFTRLWELREVSKGNFEQVNIELHQRYGPIVRISPSTFSISDPAAIKQIYLGRTTLRKARFYETFGNPTPGYANLFSETDNKRHAQGRKAVANFFSMSTLVTYEGCVDRCNVHLRAKLRDFAQQGKSFDVETWMQFYAHDVIGDITFGETFGMMEKGQDEHGILESIDRTMAYAARVGVIPEIHPWLAWLARVIPIKIPFYNVQKYVLGQIDSRSGIDRAGNDFLTKLLTLRKGNKVTKLDVENTVGNNIMAGSDTTAISLSVVIYLLLKSPGAAKKLREEIDTFAAAGKLSNPATFEQARQMPYLQACIKEALRVHPAAGRSFLRVVPPEGQTIAGQYFPSGAMVGVNPWVVHYNPDVFGRDAAEFRPERWLDLDKEKLSLLEQSLLTFGVGVRTCIGKNLSLLEMSKVIPQLYREFEFNLAEPKGTWTTWNDWFVKPKFQCYVKLRSDI</sequence>
<keyword evidence="3 8" id="KW-0349">Heme</keyword>
<evidence type="ECO:0000256" key="7">
    <source>
        <dbReference type="ARBA" id="ARBA00023033"/>
    </source>
</evidence>
<dbReference type="GO" id="GO:0004497">
    <property type="term" value="F:monooxygenase activity"/>
    <property type="evidence" value="ECO:0007669"/>
    <property type="project" value="UniProtKB-KW"/>
</dbReference>
<evidence type="ECO:0000256" key="6">
    <source>
        <dbReference type="ARBA" id="ARBA00023004"/>
    </source>
</evidence>
<dbReference type="AlphaFoldDB" id="A0A8H5ZYD7"/>
<dbReference type="Gene3D" id="1.10.630.10">
    <property type="entry name" value="Cytochrome P450"/>
    <property type="match status" value="1"/>
</dbReference>
<dbReference type="Pfam" id="PF00067">
    <property type="entry name" value="p450"/>
    <property type="match status" value="1"/>
</dbReference>
<evidence type="ECO:0008006" key="13">
    <source>
        <dbReference type="Google" id="ProtNLM"/>
    </source>
</evidence>
<dbReference type="GO" id="GO:0020037">
    <property type="term" value="F:heme binding"/>
    <property type="evidence" value="ECO:0007669"/>
    <property type="project" value="InterPro"/>
</dbReference>
<keyword evidence="10" id="KW-1133">Transmembrane helix</keyword>
<dbReference type="SUPFAM" id="SSF48264">
    <property type="entry name" value="Cytochrome P450"/>
    <property type="match status" value="1"/>
</dbReference>
<evidence type="ECO:0000256" key="5">
    <source>
        <dbReference type="ARBA" id="ARBA00023002"/>
    </source>
</evidence>
<keyword evidence="7 9" id="KW-0503">Monooxygenase</keyword>
<dbReference type="CDD" id="cd11060">
    <property type="entry name" value="CYP57A1-like"/>
    <property type="match status" value="1"/>
</dbReference>
<dbReference type="PANTHER" id="PTHR24305">
    <property type="entry name" value="CYTOCHROME P450"/>
    <property type="match status" value="1"/>
</dbReference>
<dbReference type="GO" id="GO:0016705">
    <property type="term" value="F:oxidoreductase activity, acting on paired donors, with incorporation or reduction of molecular oxygen"/>
    <property type="evidence" value="ECO:0007669"/>
    <property type="project" value="InterPro"/>
</dbReference>
<dbReference type="FunFam" id="1.10.630.10:FF:000050">
    <property type="entry name" value="Cytochrome P450 monooxygenase"/>
    <property type="match status" value="1"/>
</dbReference>
<keyword evidence="10" id="KW-0812">Transmembrane</keyword>
<keyword evidence="5 9" id="KW-0560">Oxidoreductase</keyword>
<gene>
    <name evidence="11" type="ORF">ETB97_005925</name>
</gene>
<dbReference type="PRINTS" id="PR00463">
    <property type="entry name" value="EP450I"/>
</dbReference>
<evidence type="ECO:0000256" key="9">
    <source>
        <dbReference type="RuleBase" id="RU000461"/>
    </source>
</evidence>
<feature type="transmembrane region" description="Helical" evidence="10">
    <location>
        <begin position="21"/>
        <end position="40"/>
    </location>
</feature>
<evidence type="ECO:0000256" key="3">
    <source>
        <dbReference type="ARBA" id="ARBA00022617"/>
    </source>
</evidence>